<dbReference type="FunFam" id="3.30.565.10:FF:000006">
    <property type="entry name" value="Sensor histidine kinase WalK"/>
    <property type="match status" value="1"/>
</dbReference>
<dbReference type="Pfam" id="PF13426">
    <property type="entry name" value="PAS_9"/>
    <property type="match status" value="1"/>
</dbReference>
<evidence type="ECO:0000256" key="10">
    <source>
        <dbReference type="ARBA" id="ARBA00022989"/>
    </source>
</evidence>
<keyword evidence="11" id="KW-0902">Two-component regulatory system</keyword>
<feature type="domain" description="Histidine kinase" evidence="13">
    <location>
        <begin position="399"/>
        <end position="620"/>
    </location>
</feature>
<evidence type="ECO:0000259" key="13">
    <source>
        <dbReference type="PROSITE" id="PS50109"/>
    </source>
</evidence>
<dbReference type="NCBIfam" id="TIGR00229">
    <property type="entry name" value="sensory_box"/>
    <property type="match status" value="1"/>
</dbReference>
<dbReference type="InterPro" id="IPR004358">
    <property type="entry name" value="Sig_transdc_His_kin-like_C"/>
</dbReference>
<dbReference type="Gene3D" id="3.30.565.10">
    <property type="entry name" value="Histidine kinase-like ATPase, C-terminal domain"/>
    <property type="match status" value="1"/>
</dbReference>
<dbReference type="EMBL" id="FLUO01000003">
    <property type="protein sequence ID" value="SBW12565.1"/>
    <property type="molecule type" value="Genomic_DNA"/>
</dbReference>
<dbReference type="Pfam" id="PF02518">
    <property type="entry name" value="HATPase_c"/>
    <property type="match status" value="1"/>
</dbReference>
<dbReference type="SMART" id="SM00388">
    <property type="entry name" value="HisKA"/>
    <property type="match status" value="1"/>
</dbReference>
<evidence type="ECO:0000256" key="7">
    <source>
        <dbReference type="ARBA" id="ARBA00022741"/>
    </source>
</evidence>
<reference evidence="15" key="1">
    <citation type="submission" date="2016-04" db="EMBL/GenBank/DDBJ databases">
        <authorList>
            <person name="Evans L.H."/>
            <person name="Alamgir A."/>
            <person name="Owens N."/>
            <person name="Weber N.D."/>
            <person name="Virtaneva K."/>
            <person name="Barbian K."/>
            <person name="Babar A."/>
            <person name="Rosenke K."/>
        </authorList>
    </citation>
    <scope>NUCLEOTIDE SEQUENCE</scope>
    <source>
        <strain evidence="15">86</strain>
    </source>
</reference>
<dbReference type="CDD" id="cd00082">
    <property type="entry name" value="HisKA"/>
    <property type="match status" value="1"/>
</dbReference>
<dbReference type="InterPro" id="IPR005467">
    <property type="entry name" value="His_kinase_dom"/>
</dbReference>
<evidence type="ECO:0000256" key="11">
    <source>
        <dbReference type="ARBA" id="ARBA00023012"/>
    </source>
</evidence>
<dbReference type="GO" id="GO:0016020">
    <property type="term" value="C:membrane"/>
    <property type="evidence" value="ECO:0007669"/>
    <property type="project" value="UniProtKB-SubCell"/>
</dbReference>
<accession>A0A212KLV0</accession>
<organism evidence="15">
    <name type="scientific">uncultured Alphaproteobacteria bacterium</name>
    <dbReference type="NCBI Taxonomy" id="91750"/>
    <lineage>
        <taxon>Bacteria</taxon>
        <taxon>Pseudomonadati</taxon>
        <taxon>Pseudomonadota</taxon>
        <taxon>Alphaproteobacteria</taxon>
        <taxon>environmental samples</taxon>
    </lineage>
</organism>
<dbReference type="InterPro" id="IPR035965">
    <property type="entry name" value="PAS-like_dom_sf"/>
</dbReference>
<dbReference type="InterPro" id="IPR036097">
    <property type="entry name" value="HisK_dim/P_sf"/>
</dbReference>
<keyword evidence="6" id="KW-0812">Transmembrane</keyword>
<evidence type="ECO:0000259" key="14">
    <source>
        <dbReference type="PROSITE" id="PS50112"/>
    </source>
</evidence>
<evidence type="ECO:0000256" key="4">
    <source>
        <dbReference type="ARBA" id="ARBA00022553"/>
    </source>
</evidence>
<dbReference type="GO" id="GO:0000156">
    <property type="term" value="F:phosphorelay response regulator activity"/>
    <property type="evidence" value="ECO:0007669"/>
    <property type="project" value="TreeGrafter"/>
</dbReference>
<evidence type="ECO:0000256" key="5">
    <source>
        <dbReference type="ARBA" id="ARBA00022679"/>
    </source>
</evidence>
<comment type="subcellular location">
    <subcellularLocation>
        <location evidence="2">Membrane</location>
        <topology evidence="2">Multi-pass membrane protein</topology>
    </subcellularLocation>
</comment>
<evidence type="ECO:0000313" key="15">
    <source>
        <dbReference type="EMBL" id="SBW12565.1"/>
    </source>
</evidence>
<dbReference type="Pfam" id="PF00512">
    <property type="entry name" value="HisKA"/>
    <property type="match status" value="1"/>
</dbReference>
<dbReference type="SMART" id="SM00091">
    <property type="entry name" value="PAS"/>
    <property type="match status" value="1"/>
</dbReference>
<evidence type="ECO:0000256" key="6">
    <source>
        <dbReference type="ARBA" id="ARBA00022692"/>
    </source>
</evidence>
<dbReference type="GO" id="GO:0005524">
    <property type="term" value="F:ATP binding"/>
    <property type="evidence" value="ECO:0007669"/>
    <property type="project" value="UniProtKB-KW"/>
</dbReference>
<feature type="domain" description="PAS" evidence="14">
    <location>
        <begin position="278"/>
        <end position="335"/>
    </location>
</feature>
<dbReference type="AlphaFoldDB" id="A0A212KLV0"/>
<dbReference type="CDD" id="cd00075">
    <property type="entry name" value="HATPase"/>
    <property type="match status" value="1"/>
</dbReference>
<keyword evidence="5 15" id="KW-0808">Transferase</keyword>
<dbReference type="EC" id="2.7.13.3" evidence="3"/>
<dbReference type="Gene3D" id="3.30.450.20">
    <property type="entry name" value="PAS domain"/>
    <property type="match status" value="1"/>
</dbReference>
<proteinExistence type="predicted"/>
<keyword evidence="7" id="KW-0547">Nucleotide-binding</keyword>
<dbReference type="SUPFAM" id="SSF55785">
    <property type="entry name" value="PYP-like sensor domain (PAS domain)"/>
    <property type="match status" value="1"/>
</dbReference>
<sequence length="624" mass="66035">MTLSPDDDAVAVFDAGARLIRLAPGFAAMLAPGRTPPAPGAPLADVVAALIGGPSAPGESATPMLLRHLGGGRPEEIDGVGRSFEIDLAPGRDGETRLRVVDVTRERRLRDGARRRETMQHLLVDVVRGALAGGDSAVAIGDCLDRLMRLCDCHAGIVAELRRLPSGAFEPVPLAARGGWVEAFAGPPPPVLLRAFDTLAPARADAGLETGDLGPTAVLPALDRGRLVAFVGLSARARPFDDDLMDCLAAAPAIVALLLSLRTHRRRRAQATRDLRASRGQVRAIFDTIREGAVIASAAGTVVGFNAAAERMFGFSPSEVLGRPFADLLAEAANPAALFAEGDGRRREISAKMRDGRTFPAELSVSRVAVDGEPLYVAILQDITERKRVARMQAELVSTVGHDLRSPLTAILGALRLVAGGAVDAEKSRDMLAIAERNGRRLMRLITDLLDLERIDAGMIAFRPAPCDLGAVLHQCVESHRPLTEAKSLRVAWDLPAEPLGVEGDADRLAQIVTNILANAVRFSPEGGEIAIRAACVGDRVRVAISDRGPGIPADFLPVMFDRFRQVTHRAPRTGADAAEGSGLGLSIVRALVELHGGRVGALSPPGAGATVYFELPRKTLRKS</sequence>
<dbReference type="Gene3D" id="1.10.287.130">
    <property type="match status" value="1"/>
</dbReference>
<evidence type="ECO:0000256" key="8">
    <source>
        <dbReference type="ARBA" id="ARBA00022777"/>
    </source>
</evidence>
<evidence type="ECO:0000256" key="12">
    <source>
        <dbReference type="ARBA" id="ARBA00023136"/>
    </source>
</evidence>
<dbReference type="SUPFAM" id="SSF55874">
    <property type="entry name" value="ATPase domain of HSP90 chaperone/DNA topoisomerase II/histidine kinase"/>
    <property type="match status" value="1"/>
</dbReference>
<evidence type="ECO:0000256" key="1">
    <source>
        <dbReference type="ARBA" id="ARBA00000085"/>
    </source>
</evidence>
<dbReference type="InterPro" id="IPR036890">
    <property type="entry name" value="HATPase_C_sf"/>
</dbReference>
<keyword evidence="9" id="KW-0067">ATP-binding</keyword>
<keyword evidence="10" id="KW-1133">Transmembrane helix</keyword>
<keyword evidence="4" id="KW-0597">Phosphoprotein</keyword>
<dbReference type="SUPFAM" id="SSF47384">
    <property type="entry name" value="Homodimeric domain of signal transducing histidine kinase"/>
    <property type="match status" value="1"/>
</dbReference>
<dbReference type="PROSITE" id="PS50112">
    <property type="entry name" value="PAS"/>
    <property type="match status" value="1"/>
</dbReference>
<dbReference type="InterPro" id="IPR003594">
    <property type="entry name" value="HATPase_dom"/>
</dbReference>
<protein>
    <recommendedName>
        <fullName evidence="3">histidine kinase</fullName>
        <ecNumber evidence="3">2.7.13.3</ecNumber>
    </recommendedName>
</protein>
<evidence type="ECO:0000256" key="3">
    <source>
        <dbReference type="ARBA" id="ARBA00012438"/>
    </source>
</evidence>
<gene>
    <name evidence="15" type="ORF">KL86APRO_30095</name>
</gene>
<dbReference type="PANTHER" id="PTHR42878:SF7">
    <property type="entry name" value="SENSOR HISTIDINE KINASE GLRK"/>
    <property type="match status" value="1"/>
</dbReference>
<dbReference type="SMART" id="SM00387">
    <property type="entry name" value="HATPase_c"/>
    <property type="match status" value="1"/>
</dbReference>
<dbReference type="GO" id="GO:0030295">
    <property type="term" value="F:protein kinase activator activity"/>
    <property type="evidence" value="ECO:0007669"/>
    <property type="project" value="TreeGrafter"/>
</dbReference>
<dbReference type="InterPro" id="IPR003661">
    <property type="entry name" value="HisK_dim/P_dom"/>
</dbReference>
<dbReference type="CDD" id="cd00130">
    <property type="entry name" value="PAS"/>
    <property type="match status" value="1"/>
</dbReference>
<evidence type="ECO:0000256" key="9">
    <source>
        <dbReference type="ARBA" id="ARBA00022840"/>
    </source>
</evidence>
<keyword evidence="8 15" id="KW-0418">Kinase</keyword>
<dbReference type="PANTHER" id="PTHR42878">
    <property type="entry name" value="TWO-COMPONENT HISTIDINE KINASE"/>
    <property type="match status" value="1"/>
</dbReference>
<name>A0A212KLV0_9PROT</name>
<evidence type="ECO:0000256" key="2">
    <source>
        <dbReference type="ARBA" id="ARBA00004141"/>
    </source>
</evidence>
<dbReference type="InterPro" id="IPR050351">
    <property type="entry name" value="BphY/WalK/GraS-like"/>
</dbReference>
<comment type="catalytic activity">
    <reaction evidence="1">
        <text>ATP + protein L-histidine = ADP + protein N-phospho-L-histidine.</text>
        <dbReference type="EC" id="2.7.13.3"/>
    </reaction>
</comment>
<dbReference type="GO" id="GO:0000155">
    <property type="term" value="F:phosphorelay sensor kinase activity"/>
    <property type="evidence" value="ECO:0007669"/>
    <property type="project" value="InterPro"/>
</dbReference>
<dbReference type="PRINTS" id="PR00344">
    <property type="entry name" value="BCTRLSENSOR"/>
</dbReference>
<dbReference type="GO" id="GO:0007234">
    <property type="term" value="P:osmosensory signaling via phosphorelay pathway"/>
    <property type="evidence" value="ECO:0007669"/>
    <property type="project" value="TreeGrafter"/>
</dbReference>
<keyword evidence="12" id="KW-0472">Membrane</keyword>
<dbReference type="PROSITE" id="PS50109">
    <property type="entry name" value="HIS_KIN"/>
    <property type="match status" value="1"/>
</dbReference>
<dbReference type="InterPro" id="IPR000014">
    <property type="entry name" value="PAS"/>
</dbReference>